<evidence type="ECO:0000256" key="2">
    <source>
        <dbReference type="SAM" id="MobiDB-lite"/>
    </source>
</evidence>
<sequence>MVVDPPRSSVPPIPSAEDLFLRRQADLAHREWRVEVKSALSDHPDFASSSFAESFPALWNRGLAAFPHPQDVQEEEWRTKVLKATLPYLLRHGGSRAEVRRMDPVVQNLLDHIERAERDVRDTTAAATGYRESYRMLEQQVRDRTRDLDQVTKAVDAVEALAREVAKARGLKGSAVFKFVRGRVAEHEAKVEARTKDLASLGEDLTDLSAKIANLTDDLVTAKQVRDDFRHELFETRYPLPAPPPAAPSTIVWSPDHTTALGTVPFTAFNRPAPRSPSDAPKPAPKPVPKKKKAPKTKGKGKARAAPMSAPESPPLRSPSPAAGPSKRPAPTSGDDSEPIAIRRPKRSRGSLSPPLERLRRRNRRGGEFGPRCGPLQAYNPFPDG</sequence>
<evidence type="ECO:0000313" key="4">
    <source>
        <dbReference type="Proteomes" id="UP001556367"/>
    </source>
</evidence>
<dbReference type="Proteomes" id="UP001556367">
    <property type="component" value="Unassembled WGS sequence"/>
</dbReference>
<dbReference type="EMBL" id="JASNQZ010000006">
    <property type="protein sequence ID" value="KAL0956719.1"/>
    <property type="molecule type" value="Genomic_DNA"/>
</dbReference>
<evidence type="ECO:0000256" key="1">
    <source>
        <dbReference type="SAM" id="Coils"/>
    </source>
</evidence>
<keyword evidence="4" id="KW-1185">Reference proteome</keyword>
<reference evidence="4" key="1">
    <citation type="submission" date="2024-06" db="EMBL/GenBank/DDBJ databases">
        <title>Multi-omics analyses provide insights into the biosynthesis of the anticancer antibiotic pleurotin in Hohenbuehelia grisea.</title>
        <authorList>
            <person name="Weaver J.A."/>
            <person name="Alberti F."/>
        </authorList>
    </citation>
    <scope>NUCLEOTIDE SEQUENCE [LARGE SCALE GENOMIC DNA]</scope>
    <source>
        <strain evidence="4">T-177</strain>
    </source>
</reference>
<name>A0ABR3JLP2_9AGAR</name>
<comment type="caution">
    <text evidence="3">The sequence shown here is derived from an EMBL/GenBank/DDBJ whole genome shotgun (WGS) entry which is preliminary data.</text>
</comment>
<gene>
    <name evidence="3" type="ORF">HGRIS_002841</name>
</gene>
<feature type="compositionally biased region" description="Basic residues" evidence="2">
    <location>
        <begin position="288"/>
        <end position="303"/>
    </location>
</feature>
<keyword evidence="1" id="KW-0175">Coiled coil</keyword>
<organism evidence="3 4">
    <name type="scientific">Hohenbuehelia grisea</name>
    <dbReference type="NCBI Taxonomy" id="104357"/>
    <lineage>
        <taxon>Eukaryota</taxon>
        <taxon>Fungi</taxon>
        <taxon>Dikarya</taxon>
        <taxon>Basidiomycota</taxon>
        <taxon>Agaricomycotina</taxon>
        <taxon>Agaricomycetes</taxon>
        <taxon>Agaricomycetidae</taxon>
        <taxon>Agaricales</taxon>
        <taxon>Pleurotineae</taxon>
        <taxon>Pleurotaceae</taxon>
        <taxon>Hohenbuehelia</taxon>
    </lineage>
</organism>
<protein>
    <submittedName>
        <fullName evidence="3">Uncharacterized protein</fullName>
    </submittedName>
</protein>
<accession>A0ABR3JLP2</accession>
<feature type="coiled-coil region" evidence="1">
    <location>
        <begin position="198"/>
        <end position="225"/>
    </location>
</feature>
<evidence type="ECO:0000313" key="3">
    <source>
        <dbReference type="EMBL" id="KAL0956719.1"/>
    </source>
</evidence>
<proteinExistence type="predicted"/>
<feature type="region of interest" description="Disordered" evidence="2">
    <location>
        <begin position="267"/>
        <end position="385"/>
    </location>
</feature>